<gene>
    <name evidence="4" type="ORF">D9R14_17080</name>
</gene>
<proteinExistence type="predicted"/>
<reference evidence="4 5" key="1">
    <citation type="submission" date="2018-10" db="EMBL/GenBank/DDBJ databases">
        <title>Xanthobacter tagetidis genome sequencing and assembly.</title>
        <authorList>
            <person name="Maclea K.S."/>
            <person name="Goen A.E."/>
            <person name="Fatima S.A."/>
        </authorList>
    </citation>
    <scope>NUCLEOTIDE SEQUENCE [LARGE SCALE GENOMIC DNA]</scope>
    <source>
        <strain evidence="4 5">ATCC 700314</strain>
    </source>
</reference>
<dbReference type="Gene3D" id="3.40.190.10">
    <property type="entry name" value="Periplasmic binding protein-like II"/>
    <property type="match status" value="2"/>
</dbReference>
<dbReference type="GO" id="GO:0030288">
    <property type="term" value="C:outer membrane-bounded periplasmic space"/>
    <property type="evidence" value="ECO:0007669"/>
    <property type="project" value="TreeGrafter"/>
</dbReference>
<dbReference type="RefSeq" id="WP_121624560.1">
    <property type="nucleotide sequence ID" value="NZ_JACIIW010000011.1"/>
</dbReference>
<keyword evidence="1 3" id="KW-0732">Signal</keyword>
<evidence type="ECO:0000313" key="4">
    <source>
        <dbReference type="EMBL" id="RLP75094.1"/>
    </source>
</evidence>
<dbReference type="OrthoDB" id="6529964at2"/>
<dbReference type="GO" id="GO:0030976">
    <property type="term" value="F:thiamine pyrophosphate binding"/>
    <property type="evidence" value="ECO:0007669"/>
    <property type="project" value="TreeGrafter"/>
</dbReference>
<accession>A0A3L7A4S3</accession>
<protein>
    <submittedName>
        <fullName evidence="4">Extracellular solute-binding protein</fullName>
    </submittedName>
</protein>
<feature type="signal peptide" evidence="3">
    <location>
        <begin position="1"/>
        <end position="24"/>
    </location>
</feature>
<evidence type="ECO:0000256" key="3">
    <source>
        <dbReference type="SAM" id="SignalP"/>
    </source>
</evidence>
<comment type="caution">
    <text evidence="4">The sequence shown here is derived from an EMBL/GenBank/DDBJ whole genome shotgun (WGS) entry which is preliminary data.</text>
</comment>
<dbReference type="PANTHER" id="PTHR30006">
    <property type="entry name" value="THIAMINE-BINDING PERIPLASMIC PROTEIN-RELATED"/>
    <property type="match status" value="1"/>
</dbReference>
<dbReference type="PANTHER" id="PTHR30006:SF2">
    <property type="entry name" value="ABC TRANSPORTER SUBSTRATE-BINDING PROTEIN"/>
    <property type="match status" value="1"/>
</dbReference>
<organism evidence="4 5">
    <name type="scientific">Xanthobacter tagetidis</name>
    <dbReference type="NCBI Taxonomy" id="60216"/>
    <lineage>
        <taxon>Bacteria</taxon>
        <taxon>Pseudomonadati</taxon>
        <taxon>Pseudomonadota</taxon>
        <taxon>Alphaproteobacteria</taxon>
        <taxon>Hyphomicrobiales</taxon>
        <taxon>Xanthobacteraceae</taxon>
        <taxon>Xanthobacter</taxon>
    </lineage>
</organism>
<dbReference type="GO" id="GO:0015888">
    <property type="term" value="P:thiamine transport"/>
    <property type="evidence" value="ECO:0007669"/>
    <property type="project" value="TreeGrafter"/>
</dbReference>
<dbReference type="GO" id="GO:0030975">
    <property type="term" value="F:thiamine binding"/>
    <property type="evidence" value="ECO:0007669"/>
    <property type="project" value="TreeGrafter"/>
</dbReference>
<keyword evidence="2" id="KW-0574">Periplasm</keyword>
<dbReference type="InterPro" id="IPR006059">
    <property type="entry name" value="SBP"/>
</dbReference>
<name>A0A3L7A4S3_9HYPH</name>
<dbReference type="Pfam" id="PF13416">
    <property type="entry name" value="SBP_bac_8"/>
    <property type="match status" value="1"/>
</dbReference>
<sequence>MSRLVTATCAAVLAAALVSSPAAAQGTLVVQTQGSVDRAVREFIVPKMKALYGVDVSTTPSLSAPALAKAMAQKSSPQIDVFMLDAGPWLQGKAAGLWADLPTAKIPNLADVPADLKDAKGVAYTHLVIGFLYDTAKISTPPKSIADLADPKYKGKVAVPTFSSTFAFALLANLDVIAGGKGDAAKPLDAGFASMKKIAPNVLSFYGGGAQLVNLFKQGEIELAWGANHVAQGLGKDSTVKWTAPVEGAALSTVYAAIAEGTKNTDAAAQFINLLLSPEFQALMAEQGGVAFVNTKTELSPDYAKTSPLTREVIAAGKQLPWDVFNANRIVLNERWQRDIEAK</sequence>
<evidence type="ECO:0000256" key="2">
    <source>
        <dbReference type="ARBA" id="ARBA00022764"/>
    </source>
</evidence>
<feature type="chain" id="PRO_5018112297" evidence="3">
    <location>
        <begin position="25"/>
        <end position="343"/>
    </location>
</feature>
<dbReference type="EMBL" id="RCTF01000016">
    <property type="protein sequence ID" value="RLP75094.1"/>
    <property type="molecule type" value="Genomic_DNA"/>
</dbReference>
<evidence type="ECO:0000313" key="5">
    <source>
        <dbReference type="Proteomes" id="UP000269692"/>
    </source>
</evidence>
<keyword evidence="5" id="KW-1185">Reference proteome</keyword>
<dbReference type="AlphaFoldDB" id="A0A3L7A4S3"/>
<dbReference type="Proteomes" id="UP000269692">
    <property type="component" value="Unassembled WGS sequence"/>
</dbReference>
<dbReference type="SUPFAM" id="SSF53850">
    <property type="entry name" value="Periplasmic binding protein-like II"/>
    <property type="match status" value="1"/>
</dbReference>
<evidence type="ECO:0000256" key="1">
    <source>
        <dbReference type="ARBA" id="ARBA00022729"/>
    </source>
</evidence>